<evidence type="ECO:0000259" key="17">
    <source>
        <dbReference type="Pfam" id="PF02706"/>
    </source>
</evidence>
<dbReference type="InterPro" id="IPR032807">
    <property type="entry name" value="GNVR"/>
</dbReference>
<evidence type="ECO:0000256" key="14">
    <source>
        <dbReference type="ARBA" id="ARBA00023137"/>
    </source>
</evidence>
<evidence type="ECO:0000256" key="5">
    <source>
        <dbReference type="ARBA" id="ARBA00022475"/>
    </source>
</evidence>
<dbReference type="CDD" id="cd05387">
    <property type="entry name" value="BY-kinase"/>
    <property type="match status" value="1"/>
</dbReference>
<feature type="domain" description="Polysaccharide chain length determinant N-terminal" evidence="17">
    <location>
        <begin position="25"/>
        <end position="106"/>
    </location>
</feature>
<keyword evidence="7 20" id="KW-0808">Transferase</keyword>
<evidence type="ECO:0000313" key="20">
    <source>
        <dbReference type="EMBL" id="ADB42266.1"/>
    </source>
</evidence>
<evidence type="ECO:0000256" key="7">
    <source>
        <dbReference type="ARBA" id="ARBA00022679"/>
    </source>
</evidence>
<dbReference type="InterPro" id="IPR003856">
    <property type="entry name" value="LPS_length_determ_N"/>
</dbReference>
<evidence type="ECO:0000259" key="18">
    <source>
        <dbReference type="Pfam" id="PF13614"/>
    </source>
</evidence>
<keyword evidence="11" id="KW-0067">ATP-binding</keyword>
<comment type="similarity">
    <text evidence="2">Belongs to the CpsD/CapB family.</text>
</comment>
<feature type="transmembrane region" description="Helical" evidence="16">
    <location>
        <begin position="28"/>
        <end position="46"/>
    </location>
</feature>
<organism evidence="20 21">
    <name type="scientific">Spirosoma linguale (strain ATCC 33905 / DSM 74 / LMG 10896 / Claus 1)</name>
    <dbReference type="NCBI Taxonomy" id="504472"/>
    <lineage>
        <taxon>Bacteria</taxon>
        <taxon>Pseudomonadati</taxon>
        <taxon>Bacteroidota</taxon>
        <taxon>Cytophagia</taxon>
        <taxon>Cytophagales</taxon>
        <taxon>Cytophagaceae</taxon>
        <taxon>Spirosoma</taxon>
    </lineage>
</organism>
<feature type="domain" description="AAA" evidence="18">
    <location>
        <begin position="578"/>
        <end position="705"/>
    </location>
</feature>
<dbReference type="InterPro" id="IPR005702">
    <property type="entry name" value="Wzc-like_C"/>
</dbReference>
<keyword evidence="10" id="KW-0418">Kinase</keyword>
<comment type="similarity">
    <text evidence="3">Belongs to the etk/wzc family.</text>
</comment>
<dbReference type="KEGG" id="sli:Slin_6307"/>
<dbReference type="InterPro" id="IPR027417">
    <property type="entry name" value="P-loop_NTPase"/>
</dbReference>
<gene>
    <name evidence="20" type="ordered locus">Slin_6307</name>
</gene>
<dbReference type="InterPro" id="IPR025669">
    <property type="entry name" value="AAA_dom"/>
</dbReference>
<dbReference type="EMBL" id="CP001769">
    <property type="protein sequence ID" value="ADB42266.1"/>
    <property type="molecule type" value="Genomic_DNA"/>
</dbReference>
<proteinExistence type="inferred from homology"/>
<dbReference type="Proteomes" id="UP000002028">
    <property type="component" value="Chromosome"/>
</dbReference>
<evidence type="ECO:0000259" key="19">
    <source>
        <dbReference type="Pfam" id="PF13807"/>
    </source>
</evidence>
<evidence type="ECO:0000256" key="13">
    <source>
        <dbReference type="ARBA" id="ARBA00023136"/>
    </source>
</evidence>
<evidence type="ECO:0000256" key="6">
    <source>
        <dbReference type="ARBA" id="ARBA00022519"/>
    </source>
</evidence>
<evidence type="ECO:0000256" key="8">
    <source>
        <dbReference type="ARBA" id="ARBA00022692"/>
    </source>
</evidence>
<name>D2QTY4_SPILD</name>
<keyword evidence="14" id="KW-0829">Tyrosine-protein kinase</keyword>
<dbReference type="SUPFAM" id="SSF52540">
    <property type="entry name" value="P-loop containing nucleoside triphosphate hydrolases"/>
    <property type="match status" value="1"/>
</dbReference>
<keyword evidence="12 16" id="KW-1133">Transmembrane helix</keyword>
<dbReference type="GO" id="GO:0005886">
    <property type="term" value="C:plasma membrane"/>
    <property type="evidence" value="ECO:0007669"/>
    <property type="project" value="UniProtKB-SubCell"/>
</dbReference>
<dbReference type="Pfam" id="PF13807">
    <property type="entry name" value="GNVR"/>
    <property type="match status" value="1"/>
</dbReference>
<evidence type="ECO:0000256" key="1">
    <source>
        <dbReference type="ARBA" id="ARBA00004429"/>
    </source>
</evidence>
<keyword evidence="8 16" id="KW-0812">Transmembrane</keyword>
<dbReference type="NCBIfam" id="TIGR01007">
    <property type="entry name" value="eps_fam"/>
    <property type="match status" value="1"/>
</dbReference>
<dbReference type="STRING" id="504472.Slin_6307"/>
<keyword evidence="9" id="KW-0547">Nucleotide-binding</keyword>
<feature type="domain" description="Tyrosine-protein kinase G-rich" evidence="19">
    <location>
        <begin position="432"/>
        <end position="509"/>
    </location>
</feature>
<dbReference type="eggNOG" id="COG3206">
    <property type="taxonomic scope" value="Bacteria"/>
</dbReference>
<evidence type="ECO:0000313" key="21">
    <source>
        <dbReference type="Proteomes" id="UP000002028"/>
    </source>
</evidence>
<keyword evidence="6" id="KW-0997">Cell inner membrane</keyword>
<keyword evidence="13 16" id="KW-0472">Membrane</keyword>
<dbReference type="PANTHER" id="PTHR32309:SF13">
    <property type="entry name" value="FERRIC ENTEROBACTIN TRANSPORT PROTEIN FEPE"/>
    <property type="match status" value="1"/>
</dbReference>
<evidence type="ECO:0000256" key="12">
    <source>
        <dbReference type="ARBA" id="ARBA00022989"/>
    </source>
</evidence>
<evidence type="ECO:0000256" key="11">
    <source>
        <dbReference type="ARBA" id="ARBA00022840"/>
    </source>
</evidence>
<reference evidence="20 21" key="1">
    <citation type="journal article" date="2010" name="Stand. Genomic Sci.">
        <title>Complete genome sequence of Spirosoma linguale type strain (1).</title>
        <authorList>
            <person name="Lail K."/>
            <person name="Sikorski J."/>
            <person name="Saunders E."/>
            <person name="Lapidus A."/>
            <person name="Glavina Del Rio T."/>
            <person name="Copeland A."/>
            <person name="Tice H."/>
            <person name="Cheng J.-F."/>
            <person name="Lucas S."/>
            <person name="Nolan M."/>
            <person name="Bruce D."/>
            <person name="Goodwin L."/>
            <person name="Pitluck S."/>
            <person name="Ivanova N."/>
            <person name="Mavromatis K."/>
            <person name="Ovchinnikova G."/>
            <person name="Pati A."/>
            <person name="Chen A."/>
            <person name="Palaniappan K."/>
            <person name="Land M."/>
            <person name="Hauser L."/>
            <person name="Chang Y.-J."/>
            <person name="Jeffries C.D."/>
            <person name="Chain P."/>
            <person name="Brettin T."/>
            <person name="Detter J.C."/>
            <person name="Schuetze A."/>
            <person name="Rohde M."/>
            <person name="Tindall B.J."/>
            <person name="Goeker M."/>
            <person name="Bristow J."/>
            <person name="Eisen J.A."/>
            <person name="Markowitz V."/>
            <person name="Hugenholtz P."/>
            <person name="Kyrpides N.C."/>
            <person name="Klenk H.-P."/>
            <person name="Chen F."/>
        </authorList>
    </citation>
    <scope>NUCLEOTIDE SEQUENCE [LARGE SCALE GENOMIC DNA]</scope>
    <source>
        <strain evidence="21">ATCC 33905 / DSM 74 / LMG 10896 / Claus 1</strain>
    </source>
</reference>
<evidence type="ECO:0000256" key="9">
    <source>
        <dbReference type="ARBA" id="ARBA00022741"/>
    </source>
</evidence>
<evidence type="ECO:0000256" key="3">
    <source>
        <dbReference type="ARBA" id="ARBA00008883"/>
    </source>
</evidence>
<dbReference type="GO" id="GO:0005524">
    <property type="term" value="F:ATP binding"/>
    <property type="evidence" value="ECO:0007669"/>
    <property type="project" value="UniProtKB-KW"/>
</dbReference>
<dbReference type="Pfam" id="PF02706">
    <property type="entry name" value="Wzz"/>
    <property type="match status" value="1"/>
</dbReference>
<evidence type="ECO:0000256" key="16">
    <source>
        <dbReference type="SAM" id="Phobius"/>
    </source>
</evidence>
<dbReference type="InterPro" id="IPR050445">
    <property type="entry name" value="Bact_polysacc_biosynth/exp"/>
</dbReference>
<evidence type="ECO:0000256" key="10">
    <source>
        <dbReference type="ARBA" id="ARBA00022777"/>
    </source>
</evidence>
<evidence type="ECO:0000256" key="15">
    <source>
        <dbReference type="ARBA" id="ARBA00051245"/>
    </source>
</evidence>
<protein>
    <recommendedName>
        <fullName evidence="4">non-specific protein-tyrosine kinase</fullName>
        <ecNumber evidence="4">2.7.10.2</ecNumber>
    </recommendedName>
</protein>
<comment type="catalytic activity">
    <reaction evidence="15">
        <text>L-tyrosyl-[protein] + ATP = O-phospho-L-tyrosyl-[protein] + ADP + H(+)</text>
        <dbReference type="Rhea" id="RHEA:10596"/>
        <dbReference type="Rhea" id="RHEA-COMP:10136"/>
        <dbReference type="Rhea" id="RHEA-COMP:20101"/>
        <dbReference type="ChEBI" id="CHEBI:15378"/>
        <dbReference type="ChEBI" id="CHEBI:30616"/>
        <dbReference type="ChEBI" id="CHEBI:46858"/>
        <dbReference type="ChEBI" id="CHEBI:61978"/>
        <dbReference type="ChEBI" id="CHEBI:456216"/>
        <dbReference type="EC" id="2.7.10.2"/>
    </reaction>
</comment>
<keyword evidence="5" id="KW-1003">Cell membrane</keyword>
<accession>D2QTY4</accession>
<comment type="subcellular location">
    <subcellularLocation>
        <location evidence="1">Cell inner membrane</location>
        <topology evidence="1">Multi-pass membrane protein</topology>
    </subcellularLocation>
</comment>
<dbReference type="HOGENOM" id="CLU_009912_6_0_10"/>
<dbReference type="eggNOG" id="COG0489">
    <property type="taxonomic scope" value="Bacteria"/>
</dbReference>
<sequence length="772" mass="86745">MIDNQYTNSTPNKPVNIRLFFSKYLRNWYWFVIALVAALGGAYYYLRNTTPVYQVNAAILIKKEEKGMIGDDIIKSENTKVSEKNIENEIETLKSRTLIQRVVDDLNLTVGYFQKGDVRDNEEIYDESPIHVRPIKLNAAAYAGLISVHILNPKQYELLDEEGKTKGKYSFNQLAKSDYGTFNITYIDSLYNPAKNVIKVAFYDKEVTVQQYQSAVKVELNNQKSTVLKLGMETPVPSKGKAVLGKLMDEYTFAALADKNKEAANTMQFIDERLRLITGELGNVEKNVESYKSQAGITDLSTEGNLFLESVKDNDAKLNDVEIQLRVLNGVESYLKNSQNGVAPATAMGNDAVLGGLLKKLSDLGSQEEKYSRTTQPDNPYRQTIEAQIASTKASIRDYVNNQRQNLLVTQSSLKQQNGRFNSSIRTIPRKEREFVNIKRQQAIKENLYLLLLQKKEETAIAHAPTITDSRVMDAPYSSPGPVKPNHSSIYMLAVFAGLLIPAGFISARGLMNDKVQSRKEIEEETGVVVFGEITKKPKQLKNNIVDLTSHSLIAEQFKILRANLQYAGREDGNPDGQVILITSSVSGEGKSFVSINMALSLALLNKKVIVLELDLRKPQTAQYLNMTQLDKPGISSYLDGRIGYDQLIQQTQVHPNLYFIASGPIPNNPTELLSNGRIQVLLDQLRSEFDYIVLDTPPVSMLADATLLGPYADTAFYVVRHEYTPRNYMRLLSNLNDSHKFKSLNVIVNAVNYPNSEDFGYGYSYPKRKAY</sequence>
<evidence type="ECO:0000256" key="4">
    <source>
        <dbReference type="ARBA" id="ARBA00011903"/>
    </source>
</evidence>
<evidence type="ECO:0000256" key="2">
    <source>
        <dbReference type="ARBA" id="ARBA00007316"/>
    </source>
</evidence>
<dbReference type="EC" id="2.7.10.2" evidence="4"/>
<dbReference type="Pfam" id="PF13614">
    <property type="entry name" value="AAA_31"/>
    <property type="match status" value="1"/>
</dbReference>
<dbReference type="PANTHER" id="PTHR32309">
    <property type="entry name" value="TYROSINE-PROTEIN KINASE"/>
    <property type="match status" value="1"/>
</dbReference>
<keyword evidence="21" id="KW-1185">Reference proteome</keyword>
<dbReference type="AlphaFoldDB" id="D2QTY4"/>
<dbReference type="Gene3D" id="3.40.50.300">
    <property type="entry name" value="P-loop containing nucleotide triphosphate hydrolases"/>
    <property type="match status" value="1"/>
</dbReference>
<dbReference type="GO" id="GO:0004715">
    <property type="term" value="F:non-membrane spanning protein tyrosine kinase activity"/>
    <property type="evidence" value="ECO:0007669"/>
    <property type="project" value="UniProtKB-EC"/>
</dbReference>
<dbReference type="RefSeq" id="WP_012930750.1">
    <property type="nucleotide sequence ID" value="NC_013730.1"/>
</dbReference>